<proteinExistence type="predicted"/>
<keyword evidence="2" id="KW-1185">Reference proteome</keyword>
<sequence length="110" mass="12830">MKIADSGRQNLGDLRFLQEWNIGINNGVVYLRDVPPSLVCREWVLVAVISAGMMARLQMEISVTEGNEEFDLFERQIKNSPFIQREFFDVNFKRHSLNMADQRRCYGIFV</sequence>
<comment type="caution">
    <text evidence="1">The sequence shown here is derived from an EMBL/GenBank/DDBJ whole genome shotgun (WGS) entry which is preliminary data.</text>
</comment>
<dbReference type="AlphaFoldDB" id="A0A4Y2HCM2"/>
<protein>
    <submittedName>
        <fullName evidence="1">Uncharacterized protein</fullName>
    </submittedName>
</protein>
<dbReference type="EMBL" id="BGPR01001847">
    <property type="protein sequence ID" value="GBM63021.1"/>
    <property type="molecule type" value="Genomic_DNA"/>
</dbReference>
<gene>
    <name evidence="1" type="ORF">AVEN_143451_1</name>
</gene>
<name>A0A4Y2HCM2_ARAVE</name>
<evidence type="ECO:0000313" key="2">
    <source>
        <dbReference type="Proteomes" id="UP000499080"/>
    </source>
</evidence>
<reference evidence="1 2" key="1">
    <citation type="journal article" date="2019" name="Sci. Rep.">
        <title>Orb-weaving spider Araneus ventricosus genome elucidates the spidroin gene catalogue.</title>
        <authorList>
            <person name="Kono N."/>
            <person name="Nakamura H."/>
            <person name="Ohtoshi R."/>
            <person name="Moran D.A.P."/>
            <person name="Shinohara A."/>
            <person name="Yoshida Y."/>
            <person name="Fujiwara M."/>
            <person name="Mori M."/>
            <person name="Tomita M."/>
            <person name="Arakawa K."/>
        </authorList>
    </citation>
    <scope>NUCLEOTIDE SEQUENCE [LARGE SCALE GENOMIC DNA]</scope>
</reference>
<accession>A0A4Y2HCM2</accession>
<organism evidence="1 2">
    <name type="scientific">Araneus ventricosus</name>
    <name type="common">Orbweaver spider</name>
    <name type="synonym">Epeira ventricosa</name>
    <dbReference type="NCBI Taxonomy" id="182803"/>
    <lineage>
        <taxon>Eukaryota</taxon>
        <taxon>Metazoa</taxon>
        <taxon>Ecdysozoa</taxon>
        <taxon>Arthropoda</taxon>
        <taxon>Chelicerata</taxon>
        <taxon>Arachnida</taxon>
        <taxon>Araneae</taxon>
        <taxon>Araneomorphae</taxon>
        <taxon>Entelegynae</taxon>
        <taxon>Araneoidea</taxon>
        <taxon>Araneidae</taxon>
        <taxon>Araneus</taxon>
    </lineage>
</organism>
<evidence type="ECO:0000313" key="1">
    <source>
        <dbReference type="EMBL" id="GBM63021.1"/>
    </source>
</evidence>
<dbReference type="Proteomes" id="UP000499080">
    <property type="component" value="Unassembled WGS sequence"/>
</dbReference>